<evidence type="ECO:0000313" key="9">
    <source>
        <dbReference type="Proteomes" id="UP001597114"/>
    </source>
</evidence>
<evidence type="ECO:0000256" key="7">
    <source>
        <dbReference type="SAM" id="Phobius"/>
    </source>
</evidence>
<keyword evidence="3 6" id="KW-0812">Transmembrane</keyword>
<comment type="subcellular location">
    <subcellularLocation>
        <location evidence="1">Membrane</location>
        <topology evidence="1">Multi-pass membrane protein</topology>
    </subcellularLocation>
</comment>
<comment type="similarity">
    <text evidence="6">Belongs to the MIP/aquaporin (TC 1.A.8) family.</text>
</comment>
<comment type="caution">
    <text evidence="8">The sequence shown here is derived from an EMBL/GenBank/DDBJ whole genome shotgun (WGS) entry which is preliminary data.</text>
</comment>
<proteinExistence type="inferred from homology"/>
<dbReference type="InterPro" id="IPR022357">
    <property type="entry name" value="MIP_CS"/>
</dbReference>
<feature type="transmembrane region" description="Helical" evidence="7">
    <location>
        <begin position="23"/>
        <end position="40"/>
    </location>
</feature>
<dbReference type="InterPro" id="IPR023271">
    <property type="entry name" value="Aquaporin-like"/>
</dbReference>
<evidence type="ECO:0000256" key="5">
    <source>
        <dbReference type="ARBA" id="ARBA00023136"/>
    </source>
</evidence>
<evidence type="ECO:0000256" key="6">
    <source>
        <dbReference type="RuleBase" id="RU000477"/>
    </source>
</evidence>
<dbReference type="EMBL" id="JBHUCO010000002">
    <property type="protein sequence ID" value="MFD1516420.1"/>
    <property type="molecule type" value="Genomic_DNA"/>
</dbReference>
<dbReference type="PRINTS" id="PR00783">
    <property type="entry name" value="MINTRINSICP"/>
</dbReference>
<evidence type="ECO:0000256" key="4">
    <source>
        <dbReference type="ARBA" id="ARBA00022989"/>
    </source>
</evidence>
<dbReference type="InterPro" id="IPR000425">
    <property type="entry name" value="MIP"/>
</dbReference>
<keyword evidence="9" id="KW-1185">Reference proteome</keyword>
<dbReference type="Proteomes" id="UP001597114">
    <property type="component" value="Unassembled WGS sequence"/>
</dbReference>
<dbReference type="PROSITE" id="PS00221">
    <property type="entry name" value="MIP"/>
    <property type="match status" value="1"/>
</dbReference>
<gene>
    <name evidence="8" type="ORF">ACFSJD_02920</name>
</gene>
<evidence type="ECO:0000256" key="2">
    <source>
        <dbReference type="ARBA" id="ARBA00022448"/>
    </source>
</evidence>
<keyword evidence="5 7" id="KW-0472">Membrane</keyword>
<reference evidence="9" key="1">
    <citation type="journal article" date="2019" name="Int. J. Syst. Evol. Microbiol.">
        <title>The Global Catalogue of Microorganisms (GCM) 10K type strain sequencing project: providing services to taxonomists for standard genome sequencing and annotation.</title>
        <authorList>
            <consortium name="The Broad Institute Genomics Platform"/>
            <consortium name="The Broad Institute Genome Sequencing Center for Infectious Disease"/>
            <person name="Wu L."/>
            <person name="Ma J."/>
        </authorList>
    </citation>
    <scope>NUCLEOTIDE SEQUENCE [LARGE SCALE GENOMIC DNA]</scope>
    <source>
        <strain evidence="9">CCM 7043</strain>
    </source>
</reference>
<feature type="transmembrane region" description="Helical" evidence="7">
    <location>
        <begin position="85"/>
        <end position="107"/>
    </location>
</feature>
<feature type="transmembrane region" description="Helical" evidence="7">
    <location>
        <begin position="176"/>
        <end position="198"/>
    </location>
</feature>
<accession>A0ABW4EQH2</accession>
<dbReference type="PANTHER" id="PTHR45724">
    <property type="entry name" value="AQUAPORIN NIP2-1"/>
    <property type="match status" value="1"/>
</dbReference>
<dbReference type="PANTHER" id="PTHR45724:SF13">
    <property type="entry name" value="AQUAPORIN NIP1-1-RELATED"/>
    <property type="match status" value="1"/>
</dbReference>
<feature type="transmembrane region" description="Helical" evidence="7">
    <location>
        <begin position="218"/>
        <end position="240"/>
    </location>
</feature>
<organism evidence="8 9">
    <name type="scientific">Pseudonocardia yunnanensis</name>
    <dbReference type="NCBI Taxonomy" id="58107"/>
    <lineage>
        <taxon>Bacteria</taxon>
        <taxon>Bacillati</taxon>
        <taxon>Actinomycetota</taxon>
        <taxon>Actinomycetes</taxon>
        <taxon>Pseudonocardiales</taxon>
        <taxon>Pseudonocardiaceae</taxon>
        <taxon>Pseudonocardia</taxon>
    </lineage>
</organism>
<dbReference type="Pfam" id="PF00230">
    <property type="entry name" value="MIP"/>
    <property type="match status" value="1"/>
</dbReference>
<dbReference type="RefSeq" id="WP_344725881.1">
    <property type="nucleotide sequence ID" value="NZ_BAAAUS010000036.1"/>
</dbReference>
<evidence type="ECO:0000256" key="1">
    <source>
        <dbReference type="ARBA" id="ARBA00004141"/>
    </source>
</evidence>
<feature type="transmembrane region" description="Helical" evidence="7">
    <location>
        <begin position="52"/>
        <end position="73"/>
    </location>
</feature>
<keyword evidence="2 6" id="KW-0813">Transport</keyword>
<keyword evidence="4 7" id="KW-1133">Transmembrane helix</keyword>
<dbReference type="InterPro" id="IPR034294">
    <property type="entry name" value="Aquaporin_transptr"/>
</dbReference>
<name>A0ABW4EQH2_9PSEU</name>
<evidence type="ECO:0000256" key="3">
    <source>
        <dbReference type="ARBA" id="ARBA00022692"/>
    </source>
</evidence>
<protein>
    <submittedName>
        <fullName evidence="8">MIP/aquaporin family protein</fullName>
    </submittedName>
</protein>
<sequence>MSAPTDRPPCPPPLPLSRSLDELGLTAVLLFLVVSVTRWLRAPSSPIYVADLGIALAVIGAFSGLLLVALILSPPGRRSGGHMNPAVTVALWLMDVFPGLSVLPYVVAQLTGSVLGVVLARLTWGPIVESADIGYAAIRPAPTWDPPAVFLAEVGCTLGLILLVGFFLAHPRWHRFLPPALAVVLAAIIALLGPLSGGSANPARQWGPALLNAQGTDLWIYLVAPVIGAVLGAGLHHLLIRRFHTHQPLTYNLSGPEPARAGAA</sequence>
<feature type="transmembrane region" description="Helical" evidence="7">
    <location>
        <begin position="148"/>
        <end position="169"/>
    </location>
</feature>
<dbReference type="Gene3D" id="1.20.1080.10">
    <property type="entry name" value="Glycerol uptake facilitator protein"/>
    <property type="match status" value="1"/>
</dbReference>
<dbReference type="SUPFAM" id="SSF81338">
    <property type="entry name" value="Aquaporin-like"/>
    <property type="match status" value="1"/>
</dbReference>
<evidence type="ECO:0000313" key="8">
    <source>
        <dbReference type="EMBL" id="MFD1516420.1"/>
    </source>
</evidence>